<comment type="caution">
    <text evidence="1">The sequence shown here is derived from an EMBL/GenBank/DDBJ whole genome shotgun (WGS) entry which is preliminary data.</text>
</comment>
<dbReference type="GO" id="GO:0020037">
    <property type="term" value="F:heme binding"/>
    <property type="evidence" value="ECO:0007669"/>
    <property type="project" value="InterPro"/>
</dbReference>
<sequence>MLHRFLSRGLGAAVAPQSTVPPRSVIEPIEDIRASFIDKFQKRRIEAGEKPAERAVFRKQHGAAKGKLTVADECPAKLRNGLWQGGPYDVWMRWSSDVPPNIPDQNNNTLGFALKLFGVKGPTLATDNPLASTADLIFQNSDIFFVDNAQEMAAISSEDETNAFTAIHKRSLLILNEMAKKENSLAATRYYSTLPYAVGEEIVKYRLIPAQAVQTAAPGPSPVYLAEDIKARLKAGAISFVMEAQSFVDDSVTPLDRATERWEETISPFVPVARLDIPAQDIDQAGQAAYGESLAFSPWRTLYENRPLGSIADARRISYPASAAVRRSLNGQLMEEPDHPR</sequence>
<evidence type="ECO:0008006" key="3">
    <source>
        <dbReference type="Google" id="ProtNLM"/>
    </source>
</evidence>
<accession>A0A0R3BNQ7</accession>
<proteinExistence type="predicted"/>
<dbReference type="EMBL" id="LJYF01000048">
    <property type="protein sequence ID" value="KRP86938.1"/>
    <property type="molecule type" value="Genomic_DNA"/>
</dbReference>
<dbReference type="InterPro" id="IPR020835">
    <property type="entry name" value="Catalase_sf"/>
</dbReference>
<dbReference type="Proteomes" id="UP000051380">
    <property type="component" value="Unassembled WGS sequence"/>
</dbReference>
<evidence type="ECO:0000313" key="2">
    <source>
        <dbReference type="Proteomes" id="UP000051380"/>
    </source>
</evidence>
<reference evidence="1 2" key="1">
    <citation type="submission" date="2015-09" db="EMBL/GenBank/DDBJ databases">
        <title>Draft Genome Sequence of the Strain BR 3267 (Bradyrhizobium yuanmingense) recommended as inoculant for cowpea in Brazil.</title>
        <authorList>
            <person name="Simoes-Araujo J.L."/>
            <person name="Zilli J.E."/>
        </authorList>
    </citation>
    <scope>NUCLEOTIDE SEQUENCE [LARGE SCALE GENOMIC DNA]</scope>
    <source>
        <strain evidence="1 2">BR3267</strain>
    </source>
</reference>
<name>A0A0R3BNQ7_9BRAD</name>
<dbReference type="SUPFAM" id="SSF56634">
    <property type="entry name" value="Heme-dependent catalase-like"/>
    <property type="match status" value="1"/>
</dbReference>
<dbReference type="PANTHER" id="PTHR36195:SF4">
    <property type="entry name" value="DOMAIN PROTEIN, PUTATIVE (AFU_ORTHOLOGUE AFUA_5G01990)-RELATED"/>
    <property type="match status" value="1"/>
</dbReference>
<evidence type="ECO:0000313" key="1">
    <source>
        <dbReference type="EMBL" id="KRP86938.1"/>
    </source>
</evidence>
<dbReference type="Gene3D" id="2.40.180.10">
    <property type="entry name" value="Catalase core domain"/>
    <property type="match status" value="1"/>
</dbReference>
<gene>
    <name evidence="1" type="ORF">AOQ72_02900</name>
</gene>
<protein>
    <recommendedName>
        <fullName evidence="3">Catalase</fullName>
    </recommendedName>
</protein>
<dbReference type="OrthoDB" id="9765610at2"/>
<organism evidence="1 2">
    <name type="scientific">Bradyrhizobium yuanmingense</name>
    <dbReference type="NCBI Taxonomy" id="108015"/>
    <lineage>
        <taxon>Bacteria</taxon>
        <taxon>Pseudomonadati</taxon>
        <taxon>Pseudomonadota</taxon>
        <taxon>Alphaproteobacteria</taxon>
        <taxon>Hyphomicrobiales</taxon>
        <taxon>Nitrobacteraceae</taxon>
        <taxon>Bradyrhizobium</taxon>
    </lineage>
</organism>
<dbReference type="AlphaFoldDB" id="A0A0R3BNQ7"/>
<dbReference type="RefSeq" id="WP_057030232.1">
    <property type="nucleotide sequence ID" value="NZ_LJYF01000048.1"/>
</dbReference>
<dbReference type="PANTHER" id="PTHR36195">
    <property type="entry name" value="DOMAIN PROTEIN, PUTATIVE (AFU_ORTHOLOGUE AFUA_5G01990)-RELATED-RELATED"/>
    <property type="match status" value="1"/>
</dbReference>